<keyword evidence="1" id="KW-0812">Transmembrane</keyword>
<protein>
    <submittedName>
        <fullName evidence="2">Uncharacterized protein</fullName>
    </submittedName>
</protein>
<keyword evidence="1" id="KW-1133">Transmembrane helix</keyword>
<name>A0A6J5R4A9_9CAUD</name>
<proteinExistence type="predicted"/>
<organism evidence="2">
    <name type="scientific">uncultured Caudovirales phage</name>
    <dbReference type="NCBI Taxonomy" id="2100421"/>
    <lineage>
        <taxon>Viruses</taxon>
        <taxon>Duplodnaviria</taxon>
        <taxon>Heunggongvirae</taxon>
        <taxon>Uroviricota</taxon>
        <taxon>Caudoviricetes</taxon>
        <taxon>Peduoviridae</taxon>
        <taxon>Maltschvirus</taxon>
        <taxon>Maltschvirus maltsch</taxon>
    </lineage>
</organism>
<feature type="transmembrane region" description="Helical" evidence="1">
    <location>
        <begin position="25"/>
        <end position="45"/>
    </location>
</feature>
<reference evidence="2" key="1">
    <citation type="submission" date="2020-05" db="EMBL/GenBank/DDBJ databases">
        <authorList>
            <person name="Chiriac C."/>
            <person name="Salcher M."/>
            <person name="Ghai R."/>
            <person name="Kavagutti S V."/>
        </authorList>
    </citation>
    <scope>NUCLEOTIDE SEQUENCE</scope>
</reference>
<dbReference type="EMBL" id="LR797128">
    <property type="protein sequence ID" value="CAB4188458.1"/>
    <property type="molecule type" value="Genomic_DNA"/>
</dbReference>
<sequence length="49" mass="5679">MMNWEKGVNWETPNRHCPHCYREGFFDAGVIALLIIVLMILAYGVEVLK</sequence>
<evidence type="ECO:0000256" key="1">
    <source>
        <dbReference type="SAM" id="Phobius"/>
    </source>
</evidence>
<evidence type="ECO:0000313" key="2">
    <source>
        <dbReference type="EMBL" id="CAB4188458.1"/>
    </source>
</evidence>
<accession>A0A6J5R4A9</accession>
<keyword evidence="1" id="KW-0472">Membrane</keyword>
<gene>
    <name evidence="2" type="ORF">UFOVP1174_36</name>
</gene>